<evidence type="ECO:0000313" key="2">
    <source>
        <dbReference type="Proteomes" id="UP000803844"/>
    </source>
</evidence>
<dbReference type="Gene3D" id="1.25.40.20">
    <property type="entry name" value="Ankyrin repeat-containing domain"/>
    <property type="match status" value="1"/>
</dbReference>
<dbReference type="InterPro" id="IPR036770">
    <property type="entry name" value="Ankyrin_rpt-contain_sf"/>
</dbReference>
<dbReference type="EMBL" id="MU032352">
    <property type="protein sequence ID" value="KAF3760937.1"/>
    <property type="molecule type" value="Genomic_DNA"/>
</dbReference>
<accession>A0A9P5CK89</accession>
<proteinExistence type="predicted"/>
<dbReference type="GeneID" id="63838083"/>
<reference evidence="1" key="1">
    <citation type="journal article" date="2020" name="Phytopathology">
        <title>Genome sequence of the chestnut blight fungus Cryphonectria parasitica EP155: A fundamental resource for an archetypical invasive plant pathogen.</title>
        <authorList>
            <person name="Crouch J.A."/>
            <person name="Dawe A."/>
            <person name="Aerts A."/>
            <person name="Barry K."/>
            <person name="Churchill A.C.L."/>
            <person name="Grimwood J."/>
            <person name="Hillman B."/>
            <person name="Milgroom M.G."/>
            <person name="Pangilinan J."/>
            <person name="Smith M."/>
            <person name="Salamov A."/>
            <person name="Schmutz J."/>
            <person name="Yadav J."/>
            <person name="Grigoriev I.V."/>
            <person name="Nuss D."/>
        </authorList>
    </citation>
    <scope>NUCLEOTIDE SEQUENCE</scope>
    <source>
        <strain evidence="1">EP155</strain>
    </source>
</reference>
<keyword evidence="2" id="KW-1185">Reference proteome</keyword>
<dbReference type="AlphaFoldDB" id="A0A9P5CK89"/>
<name>A0A9P5CK89_CRYP1</name>
<evidence type="ECO:0000313" key="1">
    <source>
        <dbReference type="EMBL" id="KAF3760937.1"/>
    </source>
</evidence>
<dbReference type="Proteomes" id="UP000803844">
    <property type="component" value="Unassembled WGS sequence"/>
</dbReference>
<protein>
    <submittedName>
        <fullName evidence="1">Uncharacterized protein</fullName>
    </submittedName>
</protein>
<dbReference type="RefSeq" id="XP_040771916.1">
    <property type="nucleotide sequence ID" value="XM_040920954.1"/>
</dbReference>
<comment type="caution">
    <text evidence="1">The sequence shown here is derived from an EMBL/GenBank/DDBJ whole genome shotgun (WGS) entry which is preliminary data.</text>
</comment>
<gene>
    <name evidence="1" type="ORF">M406DRAFT_334558</name>
</gene>
<organism evidence="1 2">
    <name type="scientific">Cryphonectria parasitica (strain ATCC 38755 / EP155)</name>
    <dbReference type="NCBI Taxonomy" id="660469"/>
    <lineage>
        <taxon>Eukaryota</taxon>
        <taxon>Fungi</taxon>
        <taxon>Dikarya</taxon>
        <taxon>Ascomycota</taxon>
        <taxon>Pezizomycotina</taxon>
        <taxon>Sordariomycetes</taxon>
        <taxon>Sordariomycetidae</taxon>
        <taxon>Diaporthales</taxon>
        <taxon>Cryphonectriaceae</taxon>
        <taxon>Cryphonectria-Endothia species complex</taxon>
        <taxon>Cryphonectria</taxon>
    </lineage>
</organism>
<sequence length="474" mass="52826">MATGDPKPPLLIPDVFYEVARTLRPGDILSLMLTCGANYHILRKLIYIRDVEIEAETAEENHDLVSGYHCHHGGHGDAMKQFPYAAPYLLKSTESALDWAIRKGDVQVARLAVEAGSTAVLNTGISRLRSIIPGSRMQFLDKGPKQPTPSPLALAAAANNLEIFKMIQPGVPEREATVTLPVLDLSIPFDIMEAAIVAGSVDIVDYLLKGPHSEAFIQAWPEGSMWRYVGLAVETTFTAADVAVVGLFLDRFPDLLSVELGFNPILQQIFREIDVGDNMILVLDLLEERGLALDTLDINNTNILHRMLRDPGASVKVKIHLVQKGVDFWTPRGPKGWGSGFAMAAMHWYCDMSLAQRLSSISLIRAMVEHEQHGKKILPEQITSLIESCFEYYILWPESEMISKPRFPSDGTLDLDFLECLLGHEGVCLEAHLINKLRWCLAKSKRLDKYFKSTSSTREEAIRRILLKLDALSK</sequence>